<sequence length="732" mass="82107">MTLAHKLAEERRARLAAERLLEMKEAELFSANRKLGRHARALSDRIERTEAEVANVRDENRQVKTDLTVAHQKVEIAERRLWHSIRTIRDGFAFFNSDNEMISANNAYLDVFDDLEDMKPGVTYPEILLVLTEEGIVDTEELSAHAWRNAMLDRWHSPSPKPIVLRFWNGMYAKLIDERGPDGDVVSLALNITDTIRYENELKQARHQAETANRAKSAFLANMSHEIRTPMNGIVGMADLLAETNLESEQQLFVDTIRNSGEALLTIINDVLDYSKIEANRLELRPTVFDFEQCIHEVIRLLQPSAQDKDIALLVDYDLFLPTQLVGDPGRIRQVLTNILGNAVKFTKVGHVLISVTGTHQDGMCDLHVTVQDTGIGIPEDKIDQVFGEFNQVDEEKNREFEGTGLGLAITKRLIEMMDGQIWVTSEDNVGSCFGFQIKLESSPADDLEIVKLAIERALIVDSSDLTRTIIEKQVSLLGVECTAVGRDQDAIAQLNSGFDLAIIDDMQGEIDGFDLARAFRAELPELAILLITSNVSVAEADPARDAVSRILQKPVPRQHLYRVLIDLAPPEQKTPKTETIVFHTANRAQLMAPKAGRKLRILAAEDNKTNQLVFRKMLKNLDIDLEFANNGIEVVSLYQSFDPDIIFMDISMPKKDGKEATRDIRALEKTNQKRIPIIAMTAHAMAGDQETILQAGLDHYLTKPLKKALVVEHIIALDIPNTRSLGLDQLG</sequence>
<evidence type="ECO:0000259" key="14">
    <source>
        <dbReference type="PROSITE" id="PS50110"/>
    </source>
</evidence>
<dbReference type="InterPro" id="IPR004358">
    <property type="entry name" value="Sig_transdc_His_kin-like_C"/>
</dbReference>
<protein>
    <recommendedName>
        <fullName evidence="10">Sensory/regulatory protein RpfC</fullName>
        <ecNumber evidence="2">2.7.13.3</ecNumber>
    </recommendedName>
</protein>
<organism evidence="15 16">
    <name type="scientific">Planktotalea frisia</name>
    <dbReference type="NCBI Taxonomy" id="696762"/>
    <lineage>
        <taxon>Bacteria</taxon>
        <taxon>Pseudomonadati</taxon>
        <taxon>Pseudomonadota</taxon>
        <taxon>Alphaproteobacteria</taxon>
        <taxon>Rhodobacterales</taxon>
        <taxon>Paracoccaceae</taxon>
        <taxon>Planktotalea</taxon>
    </lineage>
</organism>
<evidence type="ECO:0000256" key="3">
    <source>
        <dbReference type="ARBA" id="ARBA00022553"/>
    </source>
</evidence>
<reference evidence="15 16" key="1">
    <citation type="submission" date="2016-10" db="EMBL/GenBank/DDBJ databases">
        <title>Genome sequence of Planktotalea frisia SH6-1.</title>
        <authorList>
            <person name="Poehlein A."/>
            <person name="Bakenhus I."/>
            <person name="Voget S."/>
            <person name="Brinkhoff T."/>
            <person name="Simon M."/>
        </authorList>
    </citation>
    <scope>NUCLEOTIDE SEQUENCE [LARGE SCALE GENOMIC DNA]</scope>
    <source>
        <strain evidence="15 16">SH6-1</strain>
    </source>
</reference>
<dbReference type="SMART" id="SM00388">
    <property type="entry name" value="HisKA"/>
    <property type="match status" value="1"/>
</dbReference>
<comment type="subunit">
    <text evidence="9">At low DSF concentrations, interacts with RpfF.</text>
</comment>
<dbReference type="Proteomes" id="UP000184514">
    <property type="component" value="Unassembled WGS sequence"/>
</dbReference>
<dbReference type="InterPro" id="IPR003594">
    <property type="entry name" value="HATPase_dom"/>
</dbReference>
<gene>
    <name evidence="15" type="primary">barA</name>
    <name evidence="15" type="ORF">PFRI_37400</name>
</gene>
<dbReference type="GO" id="GO:0000155">
    <property type="term" value="F:phosphorelay sensor kinase activity"/>
    <property type="evidence" value="ECO:0007669"/>
    <property type="project" value="InterPro"/>
</dbReference>
<dbReference type="PANTHER" id="PTHR45339:SF1">
    <property type="entry name" value="HYBRID SIGNAL TRANSDUCTION HISTIDINE KINASE J"/>
    <property type="match status" value="1"/>
</dbReference>
<feature type="domain" description="Histidine kinase" evidence="13">
    <location>
        <begin position="222"/>
        <end position="442"/>
    </location>
</feature>
<dbReference type="SMART" id="SM00387">
    <property type="entry name" value="HATPase_c"/>
    <property type="match status" value="1"/>
</dbReference>
<evidence type="ECO:0000256" key="9">
    <source>
        <dbReference type="ARBA" id="ARBA00064003"/>
    </source>
</evidence>
<keyword evidence="4 15" id="KW-0808">Transferase</keyword>
<dbReference type="RefSeq" id="WP_072632226.1">
    <property type="nucleotide sequence ID" value="NZ_MLCB01000203.1"/>
</dbReference>
<feature type="coiled-coil region" evidence="12">
    <location>
        <begin position="7"/>
        <end position="66"/>
    </location>
</feature>
<evidence type="ECO:0000313" key="16">
    <source>
        <dbReference type="Proteomes" id="UP000184514"/>
    </source>
</evidence>
<dbReference type="SUPFAM" id="SSF47384">
    <property type="entry name" value="Homodimeric domain of signal transducing histidine kinase"/>
    <property type="match status" value="1"/>
</dbReference>
<evidence type="ECO:0000256" key="5">
    <source>
        <dbReference type="ARBA" id="ARBA00022741"/>
    </source>
</evidence>
<evidence type="ECO:0000256" key="8">
    <source>
        <dbReference type="ARBA" id="ARBA00023012"/>
    </source>
</evidence>
<dbReference type="FunFam" id="1.10.287.130:FF:000002">
    <property type="entry name" value="Two-component osmosensing histidine kinase"/>
    <property type="match status" value="1"/>
</dbReference>
<dbReference type="CDD" id="cd16922">
    <property type="entry name" value="HATPase_EvgS-ArcB-TorS-like"/>
    <property type="match status" value="1"/>
</dbReference>
<evidence type="ECO:0000256" key="1">
    <source>
        <dbReference type="ARBA" id="ARBA00000085"/>
    </source>
</evidence>
<evidence type="ECO:0000259" key="13">
    <source>
        <dbReference type="PROSITE" id="PS50109"/>
    </source>
</evidence>
<keyword evidence="8" id="KW-0902">Two-component regulatory system</keyword>
<evidence type="ECO:0000256" key="12">
    <source>
        <dbReference type="SAM" id="Coils"/>
    </source>
</evidence>
<keyword evidence="5" id="KW-0547">Nucleotide-binding</keyword>
<dbReference type="SUPFAM" id="SSF55874">
    <property type="entry name" value="ATPase domain of HSP90 chaperone/DNA topoisomerase II/histidine kinase"/>
    <property type="match status" value="1"/>
</dbReference>
<evidence type="ECO:0000256" key="11">
    <source>
        <dbReference type="PROSITE-ProRule" id="PRU00169"/>
    </source>
</evidence>
<comment type="catalytic activity">
    <reaction evidence="1">
        <text>ATP + protein L-histidine = ADP + protein N-phospho-L-histidine.</text>
        <dbReference type="EC" id="2.7.13.3"/>
    </reaction>
</comment>
<keyword evidence="12" id="KW-0175">Coiled coil</keyword>
<comment type="caution">
    <text evidence="15">The sequence shown here is derived from an EMBL/GenBank/DDBJ whole genome shotgun (WGS) entry which is preliminary data.</text>
</comment>
<dbReference type="Gene3D" id="3.30.565.10">
    <property type="entry name" value="Histidine kinase-like ATPase, C-terminal domain"/>
    <property type="match status" value="1"/>
</dbReference>
<dbReference type="InterPro" id="IPR011006">
    <property type="entry name" value="CheY-like_superfamily"/>
</dbReference>
<feature type="domain" description="Response regulatory" evidence="14">
    <location>
        <begin position="601"/>
        <end position="719"/>
    </location>
</feature>
<dbReference type="STRING" id="696762.PFRI_37400"/>
<dbReference type="PRINTS" id="PR00344">
    <property type="entry name" value="BCTRLSENSOR"/>
</dbReference>
<evidence type="ECO:0000256" key="6">
    <source>
        <dbReference type="ARBA" id="ARBA00022777"/>
    </source>
</evidence>
<dbReference type="EC" id="2.7.13.3" evidence="2"/>
<dbReference type="InterPro" id="IPR003661">
    <property type="entry name" value="HisK_dim/P_dom"/>
</dbReference>
<dbReference type="CDD" id="cd00156">
    <property type="entry name" value="REC"/>
    <property type="match status" value="1"/>
</dbReference>
<dbReference type="Gene3D" id="1.10.287.130">
    <property type="match status" value="1"/>
</dbReference>
<keyword evidence="6 15" id="KW-0418">Kinase</keyword>
<dbReference type="InterPro" id="IPR036097">
    <property type="entry name" value="HisK_dim/P_sf"/>
</dbReference>
<keyword evidence="7" id="KW-0067">ATP-binding</keyword>
<keyword evidence="3 11" id="KW-0597">Phosphoprotein</keyword>
<dbReference type="FunFam" id="3.30.565.10:FF:000010">
    <property type="entry name" value="Sensor histidine kinase RcsC"/>
    <property type="match status" value="1"/>
</dbReference>
<dbReference type="PANTHER" id="PTHR45339">
    <property type="entry name" value="HYBRID SIGNAL TRANSDUCTION HISTIDINE KINASE J"/>
    <property type="match status" value="1"/>
</dbReference>
<name>A0A1L9NS22_9RHOB</name>
<evidence type="ECO:0000256" key="2">
    <source>
        <dbReference type="ARBA" id="ARBA00012438"/>
    </source>
</evidence>
<evidence type="ECO:0000256" key="10">
    <source>
        <dbReference type="ARBA" id="ARBA00068150"/>
    </source>
</evidence>
<dbReference type="CDD" id="cd00082">
    <property type="entry name" value="HisKA"/>
    <property type="match status" value="1"/>
</dbReference>
<evidence type="ECO:0000256" key="7">
    <source>
        <dbReference type="ARBA" id="ARBA00022840"/>
    </source>
</evidence>
<accession>A0A1L9NS22</accession>
<dbReference type="Gene3D" id="3.40.50.2300">
    <property type="match status" value="2"/>
</dbReference>
<dbReference type="Pfam" id="PF02518">
    <property type="entry name" value="HATPase_c"/>
    <property type="match status" value="1"/>
</dbReference>
<dbReference type="PROSITE" id="PS50109">
    <property type="entry name" value="HIS_KIN"/>
    <property type="match status" value="1"/>
</dbReference>
<proteinExistence type="predicted"/>
<dbReference type="InterPro" id="IPR001789">
    <property type="entry name" value="Sig_transdc_resp-reg_receiver"/>
</dbReference>
<dbReference type="CDD" id="cd17546">
    <property type="entry name" value="REC_hyHK_CKI1_RcsC-like"/>
    <property type="match status" value="1"/>
</dbReference>
<dbReference type="SUPFAM" id="SSF52172">
    <property type="entry name" value="CheY-like"/>
    <property type="match status" value="2"/>
</dbReference>
<feature type="modified residue" description="4-aspartylphosphate" evidence="11">
    <location>
        <position position="650"/>
    </location>
</feature>
<dbReference type="AlphaFoldDB" id="A0A1L9NS22"/>
<feature type="domain" description="Response regulatory" evidence="14">
    <location>
        <begin position="457"/>
        <end position="569"/>
    </location>
</feature>
<keyword evidence="16" id="KW-1185">Reference proteome</keyword>
<dbReference type="Pfam" id="PF00072">
    <property type="entry name" value="Response_reg"/>
    <property type="match status" value="2"/>
</dbReference>
<dbReference type="OrthoDB" id="9801651at2"/>
<dbReference type="SMART" id="SM00448">
    <property type="entry name" value="REC"/>
    <property type="match status" value="2"/>
</dbReference>
<evidence type="ECO:0000256" key="4">
    <source>
        <dbReference type="ARBA" id="ARBA00022679"/>
    </source>
</evidence>
<dbReference type="GO" id="GO:0005524">
    <property type="term" value="F:ATP binding"/>
    <property type="evidence" value="ECO:0007669"/>
    <property type="project" value="UniProtKB-KW"/>
</dbReference>
<dbReference type="Pfam" id="PF00512">
    <property type="entry name" value="HisKA"/>
    <property type="match status" value="1"/>
</dbReference>
<dbReference type="InterPro" id="IPR005467">
    <property type="entry name" value="His_kinase_dom"/>
</dbReference>
<dbReference type="InterPro" id="IPR036890">
    <property type="entry name" value="HATPase_C_sf"/>
</dbReference>
<feature type="modified residue" description="4-aspartylphosphate" evidence="11">
    <location>
        <position position="505"/>
    </location>
</feature>
<evidence type="ECO:0000313" key="15">
    <source>
        <dbReference type="EMBL" id="OJI92029.1"/>
    </source>
</evidence>
<dbReference type="EMBL" id="MLCB01000203">
    <property type="protein sequence ID" value="OJI92029.1"/>
    <property type="molecule type" value="Genomic_DNA"/>
</dbReference>
<dbReference type="PROSITE" id="PS50110">
    <property type="entry name" value="RESPONSE_REGULATORY"/>
    <property type="match status" value="2"/>
</dbReference>